<feature type="transmembrane region" description="Helical" evidence="1">
    <location>
        <begin position="7"/>
        <end position="30"/>
    </location>
</feature>
<gene>
    <name evidence="3" type="ORF">A3A02_02835</name>
</gene>
<dbReference type="Pfam" id="PF13365">
    <property type="entry name" value="Trypsin_2"/>
    <property type="match status" value="1"/>
</dbReference>
<accession>A0A1G1YJE6</accession>
<dbReference type="Gene3D" id="2.40.10.120">
    <property type="match status" value="1"/>
</dbReference>
<dbReference type="InterPro" id="IPR009003">
    <property type="entry name" value="Peptidase_S1_PA"/>
</dbReference>
<evidence type="ECO:0000259" key="2">
    <source>
        <dbReference type="Pfam" id="PF13180"/>
    </source>
</evidence>
<name>A0A1G1YJE6_9BACT</name>
<keyword evidence="1" id="KW-0812">Transmembrane</keyword>
<protein>
    <recommendedName>
        <fullName evidence="2">PDZ domain-containing protein</fullName>
    </recommendedName>
</protein>
<dbReference type="Pfam" id="PF13180">
    <property type="entry name" value="PDZ_2"/>
    <property type="match status" value="1"/>
</dbReference>
<evidence type="ECO:0000313" key="3">
    <source>
        <dbReference type="EMBL" id="OGY52394.1"/>
    </source>
</evidence>
<feature type="domain" description="PDZ" evidence="2">
    <location>
        <begin position="282"/>
        <end position="359"/>
    </location>
</feature>
<sequence length="361" mass="39599">MKIIRTEILLMIVLAMALGFLSGILGYIFIGLGNNRLPFLGQINIGEGTDNNQIFIDRPRNVVVEQDIQLKQVENEVLPTAVSIYYLKQSTNPLNQAYLPTEALGEGVVITADGWLMSVRSAIPALIGNYEIVGYQLKKYKISKFIDDKVTGLVFGKVEAQNLPVAKLSDSSNLRIGQTLVVVSRSNGLILANVEKIGYRFKTSQDIITSSEELNKEIILNVDFGPAFNGSAVVNLKGEIVGIISDGKIIPVDYFKGLISRVLEGKEITRPALGLKYIDLSQVDGLIGWGERGALVYGNPLRSSPSYGKLLDGDIIKKIDDVEINANRSLTELINSYKTGDSPEFLVQRNGQEIVVDIILK</sequence>
<comment type="caution">
    <text evidence="3">The sequence shown here is derived from an EMBL/GenBank/DDBJ whole genome shotgun (WGS) entry which is preliminary data.</text>
</comment>
<dbReference type="AlphaFoldDB" id="A0A1G1YJE6"/>
<dbReference type="EMBL" id="MHIM01000020">
    <property type="protein sequence ID" value="OGY52394.1"/>
    <property type="molecule type" value="Genomic_DNA"/>
</dbReference>
<dbReference type="InterPro" id="IPR001478">
    <property type="entry name" value="PDZ"/>
</dbReference>
<organism evidence="3 4">
    <name type="scientific">Candidatus Buchananbacteria bacterium RIFCSPLOWO2_01_FULL_39_33</name>
    <dbReference type="NCBI Taxonomy" id="1797543"/>
    <lineage>
        <taxon>Bacteria</taxon>
        <taxon>Candidatus Buchananiibacteriota</taxon>
    </lineage>
</organism>
<keyword evidence="1" id="KW-0472">Membrane</keyword>
<dbReference type="InterPro" id="IPR036034">
    <property type="entry name" value="PDZ_sf"/>
</dbReference>
<reference evidence="3 4" key="1">
    <citation type="journal article" date="2016" name="Nat. Commun.">
        <title>Thousands of microbial genomes shed light on interconnected biogeochemical processes in an aquifer system.</title>
        <authorList>
            <person name="Anantharaman K."/>
            <person name="Brown C.T."/>
            <person name="Hug L.A."/>
            <person name="Sharon I."/>
            <person name="Castelle C.J."/>
            <person name="Probst A.J."/>
            <person name="Thomas B.C."/>
            <person name="Singh A."/>
            <person name="Wilkins M.J."/>
            <person name="Karaoz U."/>
            <person name="Brodie E.L."/>
            <person name="Williams K.H."/>
            <person name="Hubbard S.S."/>
            <person name="Banfield J.F."/>
        </authorList>
    </citation>
    <scope>NUCLEOTIDE SEQUENCE [LARGE SCALE GENOMIC DNA]</scope>
</reference>
<dbReference type="SUPFAM" id="SSF50156">
    <property type="entry name" value="PDZ domain-like"/>
    <property type="match status" value="1"/>
</dbReference>
<evidence type="ECO:0000256" key="1">
    <source>
        <dbReference type="SAM" id="Phobius"/>
    </source>
</evidence>
<dbReference type="Proteomes" id="UP000177376">
    <property type="component" value="Unassembled WGS sequence"/>
</dbReference>
<dbReference type="SUPFAM" id="SSF50494">
    <property type="entry name" value="Trypsin-like serine proteases"/>
    <property type="match status" value="1"/>
</dbReference>
<keyword evidence="1" id="KW-1133">Transmembrane helix</keyword>
<dbReference type="Gene3D" id="2.30.42.10">
    <property type="match status" value="1"/>
</dbReference>
<evidence type="ECO:0000313" key="4">
    <source>
        <dbReference type="Proteomes" id="UP000177376"/>
    </source>
</evidence>
<proteinExistence type="predicted"/>